<dbReference type="EMBL" id="GGEC01000109">
    <property type="protein sequence ID" value="MBW80592.1"/>
    <property type="molecule type" value="Transcribed_RNA"/>
</dbReference>
<proteinExistence type="predicted"/>
<protein>
    <submittedName>
        <fullName evidence="1">Uncharacterized protein</fullName>
    </submittedName>
</protein>
<evidence type="ECO:0000313" key="1">
    <source>
        <dbReference type="EMBL" id="MBW80592.1"/>
    </source>
</evidence>
<reference evidence="1" key="1">
    <citation type="submission" date="2018-02" db="EMBL/GenBank/DDBJ databases">
        <title>Rhizophora mucronata_Transcriptome.</title>
        <authorList>
            <person name="Meera S.P."/>
            <person name="Sreeshan A."/>
            <person name="Augustine A."/>
        </authorList>
    </citation>
    <scope>NUCLEOTIDE SEQUENCE</scope>
    <source>
        <tissue evidence="1">Leaf</tissue>
    </source>
</reference>
<organism evidence="1">
    <name type="scientific">Rhizophora mucronata</name>
    <name type="common">Asiatic mangrove</name>
    <dbReference type="NCBI Taxonomy" id="61149"/>
    <lineage>
        <taxon>Eukaryota</taxon>
        <taxon>Viridiplantae</taxon>
        <taxon>Streptophyta</taxon>
        <taxon>Embryophyta</taxon>
        <taxon>Tracheophyta</taxon>
        <taxon>Spermatophyta</taxon>
        <taxon>Magnoliopsida</taxon>
        <taxon>eudicotyledons</taxon>
        <taxon>Gunneridae</taxon>
        <taxon>Pentapetalae</taxon>
        <taxon>rosids</taxon>
        <taxon>fabids</taxon>
        <taxon>Malpighiales</taxon>
        <taxon>Rhizophoraceae</taxon>
        <taxon>Rhizophora</taxon>
    </lineage>
</organism>
<sequence length="31" mass="3460">MCVSGLRADCASLHLTSRRQNLVQNSMAHLF</sequence>
<accession>A0A2P2IH92</accession>
<dbReference type="AlphaFoldDB" id="A0A2P2IH92"/>
<name>A0A2P2IH92_RHIMU</name>